<evidence type="ECO:0000313" key="11">
    <source>
        <dbReference type="Proteomes" id="UP000019146"/>
    </source>
</evidence>
<evidence type="ECO:0000313" key="10">
    <source>
        <dbReference type="EMBL" id="ALL65356.1"/>
    </source>
</evidence>
<evidence type="ECO:0000256" key="1">
    <source>
        <dbReference type="ARBA" id="ARBA00001962"/>
    </source>
</evidence>
<dbReference type="Gene3D" id="2.102.10.10">
    <property type="entry name" value="Rieske [2Fe-2S] iron-sulphur domain"/>
    <property type="match status" value="1"/>
</dbReference>
<dbReference type="Pfam" id="PF00355">
    <property type="entry name" value="Rieske"/>
    <property type="match status" value="1"/>
</dbReference>
<dbReference type="PRINTS" id="PR00090">
    <property type="entry name" value="RNGDIOXGNASE"/>
</dbReference>
<dbReference type="InterPro" id="IPR001663">
    <property type="entry name" value="Rng_hydr_dOase-A"/>
</dbReference>
<keyword evidence="7" id="KW-0411">Iron-sulfur</keyword>
<dbReference type="EMBL" id="CP012746">
    <property type="protein sequence ID" value="ALL65356.1"/>
    <property type="molecule type" value="Genomic_DNA"/>
</dbReference>
<dbReference type="SUPFAM" id="SSF50022">
    <property type="entry name" value="ISP domain"/>
    <property type="match status" value="1"/>
</dbReference>
<dbReference type="GO" id="GO:0051213">
    <property type="term" value="F:dioxygenase activity"/>
    <property type="evidence" value="ECO:0007669"/>
    <property type="project" value="UniProtKB-KW"/>
</dbReference>
<keyword evidence="3" id="KW-0001">2Fe-2S</keyword>
<dbReference type="InterPro" id="IPR015881">
    <property type="entry name" value="ARHD_Rieske_2Fe_2S"/>
</dbReference>
<accession>A0A0P0RAU9</accession>
<protein>
    <submittedName>
        <fullName evidence="10">Benzoate 1,2-dioxygenase alpha subunit</fullName>
    </submittedName>
</protein>
<evidence type="ECO:0000259" key="9">
    <source>
        <dbReference type="PROSITE" id="PS51296"/>
    </source>
</evidence>
<dbReference type="GO" id="GO:0005506">
    <property type="term" value="F:iron ion binding"/>
    <property type="evidence" value="ECO:0007669"/>
    <property type="project" value="InterPro"/>
</dbReference>
<dbReference type="Proteomes" id="UP000019146">
    <property type="component" value="Chromosome 1"/>
</dbReference>
<keyword evidence="5" id="KW-0560">Oxidoreductase</keyword>
<evidence type="ECO:0000256" key="3">
    <source>
        <dbReference type="ARBA" id="ARBA00022714"/>
    </source>
</evidence>
<dbReference type="PANTHER" id="PTHR43756:SF5">
    <property type="entry name" value="CHOLINE MONOOXYGENASE, CHLOROPLASTIC"/>
    <property type="match status" value="1"/>
</dbReference>
<keyword evidence="4" id="KW-0479">Metal-binding</keyword>
<proteinExistence type="inferred from homology"/>
<keyword evidence="10" id="KW-0223">Dioxygenase</keyword>
<comment type="cofactor">
    <cofactor evidence="1">
        <name>Fe cation</name>
        <dbReference type="ChEBI" id="CHEBI:24875"/>
    </cofactor>
</comment>
<dbReference type="InterPro" id="IPR015879">
    <property type="entry name" value="Ring_hydroxy_dOase_asu_C_dom"/>
</dbReference>
<organism evidence="10 11">
    <name type="scientific">Paraburkholderia caribensis MBA4</name>
    <dbReference type="NCBI Taxonomy" id="1323664"/>
    <lineage>
        <taxon>Bacteria</taxon>
        <taxon>Pseudomonadati</taxon>
        <taxon>Pseudomonadota</taxon>
        <taxon>Betaproteobacteria</taxon>
        <taxon>Burkholderiales</taxon>
        <taxon>Burkholderiaceae</taxon>
        <taxon>Paraburkholderia</taxon>
    </lineage>
</organism>
<dbReference type="InterPro" id="IPR017941">
    <property type="entry name" value="Rieske_2Fe-2S"/>
</dbReference>
<sequence length="459" mass="51687">MQSETDVNAKETAPVCAFVQIHFRQSRPDTTPMSDTTWQTIDTSTLRERVHADRIAPSLYYDPNLFEAELERIFYKTWVWVAHESELPNPGDFRTTTIGRQPVIVVRDKTGAVNVLQNRCRHRGATVCEEHKGNAKGFTCPYHSWSYALDGTLRALPYGDGYEGVCEKGDLPLAKLRVGIYQGLIFASFDEDIEPLEDFLGGAKPWIDLFMKQGAGFPIKANGEHKFKFKGNWKIQLENTTDLYHFPVVHKSWMKSIDDETAAAITSFMTSEDAFCRSLGNGHSLAVLVPELVDLDKDDGAPLPERFNELAAQLAERHTPEEVRRIVRSLMGVGFNLNLFPNLALSMAFFRVLRPISAEETEIRHVALAMDGGPDEANRVRLRIHEHFQGPFGFGSPDDAEAWERVQRGSYAGPDVPILVNRGLNRETTAANGEKTAHATDETGMREAYRQWRAMMEQA</sequence>
<dbReference type="CDD" id="cd03469">
    <property type="entry name" value="Rieske_RO_Alpha_N"/>
    <property type="match status" value="1"/>
</dbReference>
<dbReference type="InterPro" id="IPR036922">
    <property type="entry name" value="Rieske_2Fe-2S_sf"/>
</dbReference>
<gene>
    <name evidence="10" type="ORF">K788_0003945</name>
</gene>
<dbReference type="GO" id="GO:0051537">
    <property type="term" value="F:2 iron, 2 sulfur cluster binding"/>
    <property type="evidence" value="ECO:0007669"/>
    <property type="project" value="UniProtKB-KW"/>
</dbReference>
<dbReference type="Pfam" id="PF00848">
    <property type="entry name" value="Ring_hydroxyl_A"/>
    <property type="match status" value="1"/>
</dbReference>
<keyword evidence="8" id="KW-0520">NAD</keyword>
<dbReference type="SUPFAM" id="SSF55961">
    <property type="entry name" value="Bet v1-like"/>
    <property type="match status" value="1"/>
</dbReference>
<dbReference type="Gene3D" id="3.90.380.10">
    <property type="entry name" value="Naphthalene 1,2-dioxygenase Alpha Subunit, Chain A, domain 1"/>
    <property type="match status" value="1"/>
</dbReference>
<keyword evidence="6" id="KW-0408">Iron</keyword>
<comment type="similarity">
    <text evidence="2">Belongs to the bacterial ring-hydroxylating dioxygenase alpha subunit family.</text>
</comment>
<dbReference type="AlphaFoldDB" id="A0A0P0RAU9"/>
<evidence type="ECO:0000256" key="7">
    <source>
        <dbReference type="ARBA" id="ARBA00023014"/>
    </source>
</evidence>
<evidence type="ECO:0000256" key="2">
    <source>
        <dbReference type="ARBA" id="ARBA00008751"/>
    </source>
</evidence>
<dbReference type="PANTHER" id="PTHR43756">
    <property type="entry name" value="CHOLINE MONOOXYGENASE, CHLOROPLASTIC"/>
    <property type="match status" value="1"/>
</dbReference>
<evidence type="ECO:0000256" key="6">
    <source>
        <dbReference type="ARBA" id="ARBA00023004"/>
    </source>
</evidence>
<dbReference type="CDD" id="cd08879">
    <property type="entry name" value="RHO_alpha_C_AntDO-like"/>
    <property type="match status" value="1"/>
</dbReference>
<evidence type="ECO:0000256" key="5">
    <source>
        <dbReference type="ARBA" id="ARBA00023002"/>
    </source>
</evidence>
<name>A0A0P0RAU9_9BURK</name>
<evidence type="ECO:0000256" key="8">
    <source>
        <dbReference type="ARBA" id="ARBA00023027"/>
    </source>
</evidence>
<dbReference type="PROSITE" id="PS00570">
    <property type="entry name" value="RING_HYDROXYL_ALPHA"/>
    <property type="match status" value="1"/>
</dbReference>
<dbReference type="PROSITE" id="PS51296">
    <property type="entry name" value="RIESKE"/>
    <property type="match status" value="1"/>
</dbReference>
<feature type="domain" description="Rieske" evidence="9">
    <location>
        <begin position="78"/>
        <end position="187"/>
    </location>
</feature>
<reference evidence="10 11" key="1">
    <citation type="journal article" date="2014" name="Genome Announc.">
        <title>Draft Genome Sequence of the Haloacid-Degrading Burkholderia caribensis Strain MBA4.</title>
        <authorList>
            <person name="Pan Y."/>
            <person name="Kong K.F."/>
            <person name="Tsang J.S."/>
        </authorList>
    </citation>
    <scope>NUCLEOTIDE SEQUENCE [LARGE SCALE GENOMIC DNA]</scope>
    <source>
        <strain evidence="10 11">MBA4</strain>
    </source>
</reference>
<dbReference type="KEGG" id="bcai:K788_0003945"/>
<evidence type="ECO:0000256" key="4">
    <source>
        <dbReference type="ARBA" id="ARBA00022723"/>
    </source>
</evidence>